<proteinExistence type="predicted"/>
<feature type="transmembrane region" description="Helical" evidence="1">
    <location>
        <begin position="57"/>
        <end position="77"/>
    </location>
</feature>
<accession>A0A1X4XUC8</accession>
<dbReference type="PANTHER" id="PTHR37309">
    <property type="entry name" value="SLR0284 PROTEIN"/>
    <property type="match status" value="1"/>
</dbReference>
<evidence type="ECO:0000313" key="2">
    <source>
        <dbReference type="EMBL" id="OSS41136.1"/>
    </source>
</evidence>
<keyword evidence="3" id="KW-1185">Reference proteome</keyword>
<dbReference type="AlphaFoldDB" id="A0A1X4XUC8"/>
<name>A0A1X4XUC8_9BACT</name>
<dbReference type="Proteomes" id="UP000194141">
    <property type="component" value="Unassembled WGS sequence"/>
</dbReference>
<keyword evidence="1" id="KW-0812">Transmembrane</keyword>
<keyword evidence="1" id="KW-1133">Transmembrane helix</keyword>
<gene>
    <name evidence="2" type="ORF">DESAMIL20_2074</name>
</gene>
<dbReference type="STRING" id="1562698.DESAMIL20_2074"/>
<dbReference type="EMBL" id="MDSU01000020">
    <property type="protein sequence ID" value="OSS41136.1"/>
    <property type="molecule type" value="Genomic_DNA"/>
</dbReference>
<organism evidence="2 3">
    <name type="scientific">Desulfurella amilsii</name>
    <dbReference type="NCBI Taxonomy" id="1562698"/>
    <lineage>
        <taxon>Bacteria</taxon>
        <taxon>Pseudomonadati</taxon>
        <taxon>Campylobacterota</taxon>
        <taxon>Desulfurellia</taxon>
        <taxon>Desulfurellales</taxon>
        <taxon>Desulfurellaceae</taxon>
        <taxon>Desulfurella</taxon>
    </lineage>
</organism>
<keyword evidence="1" id="KW-0472">Membrane</keyword>
<dbReference type="PANTHER" id="PTHR37309:SF1">
    <property type="entry name" value="SLR0284 PROTEIN"/>
    <property type="match status" value="1"/>
</dbReference>
<dbReference type="OrthoDB" id="9797048at2"/>
<comment type="caution">
    <text evidence="2">The sequence shown here is derived from an EMBL/GenBank/DDBJ whole genome shotgun (WGS) entry which is preliminary data.</text>
</comment>
<feature type="transmembrane region" description="Helical" evidence="1">
    <location>
        <begin position="30"/>
        <end position="50"/>
    </location>
</feature>
<feature type="transmembrane region" description="Helical" evidence="1">
    <location>
        <begin position="89"/>
        <end position="110"/>
    </location>
</feature>
<dbReference type="InterPro" id="IPR007165">
    <property type="entry name" value="Phage_holin_4_2"/>
</dbReference>
<evidence type="ECO:0000256" key="1">
    <source>
        <dbReference type="SAM" id="Phobius"/>
    </source>
</evidence>
<dbReference type="Pfam" id="PF04020">
    <property type="entry name" value="Phage_holin_4_2"/>
    <property type="match status" value="1"/>
</dbReference>
<evidence type="ECO:0000313" key="3">
    <source>
        <dbReference type="Proteomes" id="UP000194141"/>
    </source>
</evidence>
<dbReference type="RefSeq" id="WP_086034797.1">
    <property type="nucleotide sequence ID" value="NZ_MDSU01000020.1"/>
</dbReference>
<feature type="transmembrane region" description="Helical" evidence="1">
    <location>
        <begin position="7"/>
        <end position="24"/>
    </location>
</feature>
<reference evidence="2 3" key="1">
    <citation type="journal article" date="2017" name="Front. Microbiol.">
        <title>Genome Sequence of Desulfurella amilsii Strain TR1 and Comparative Genomics of Desulfurellaceae Family.</title>
        <authorList>
            <person name="Florentino A.P."/>
            <person name="Stams A.J."/>
            <person name="Sanchez-Andrea I."/>
        </authorList>
    </citation>
    <scope>NUCLEOTIDE SEQUENCE [LARGE SCALE GENOMIC DNA]</scope>
    <source>
        <strain evidence="2 3">TR1</strain>
    </source>
</reference>
<sequence>MIFLVKWIISSIALGISVMIVKGLHMEGVFSLIAASLVIGLLNTFIRPFLILLTLPISILTLGLFTLVINAMLFYLASYIVKGFVVESFFSALAGSIIMSIIALILNAFVD</sequence>
<evidence type="ECO:0008006" key="4">
    <source>
        <dbReference type="Google" id="ProtNLM"/>
    </source>
</evidence>
<protein>
    <recommendedName>
        <fullName evidence="4">Phage holin family protein</fullName>
    </recommendedName>
</protein>